<reference evidence="2 4" key="2">
    <citation type="submission" date="2016-10" db="EMBL/GenBank/DDBJ databases">
        <authorList>
            <person name="de Groot N.N."/>
        </authorList>
    </citation>
    <scope>NUCLEOTIDE SEQUENCE [LARGE SCALE GENOMIC DNA]</scope>
    <source>
        <strain evidence="2 4">DSM 25947</strain>
    </source>
</reference>
<dbReference type="RefSeq" id="WP_038557431.1">
    <property type="nucleotide sequence ID" value="NZ_FOHT01000002.1"/>
</dbReference>
<proteinExistence type="predicted"/>
<dbReference type="KEGG" id="dori:FH5T_08200"/>
<name>X5DKT5_9BACT</name>
<accession>X5DKT5</accession>
<organism evidence="2 4">
    <name type="scientific">Draconibacterium orientale</name>
    <dbReference type="NCBI Taxonomy" id="1168034"/>
    <lineage>
        <taxon>Bacteria</taxon>
        <taxon>Pseudomonadati</taxon>
        <taxon>Bacteroidota</taxon>
        <taxon>Bacteroidia</taxon>
        <taxon>Marinilabiliales</taxon>
        <taxon>Prolixibacteraceae</taxon>
        <taxon>Draconibacterium</taxon>
    </lineage>
</organism>
<protein>
    <submittedName>
        <fullName evidence="2">Uncharacterized protein</fullName>
    </submittedName>
</protein>
<dbReference type="EMBL" id="FOHT01000002">
    <property type="protein sequence ID" value="SES84253.1"/>
    <property type="molecule type" value="Genomic_DNA"/>
</dbReference>
<evidence type="ECO:0000313" key="4">
    <source>
        <dbReference type="Proteomes" id="UP000181981"/>
    </source>
</evidence>
<evidence type="ECO:0000313" key="1">
    <source>
        <dbReference type="EMBL" id="AHW61779.1"/>
    </source>
</evidence>
<keyword evidence="3" id="KW-1185">Reference proteome</keyword>
<gene>
    <name evidence="1" type="ORF">FH5T_08200</name>
    <name evidence="2" type="ORF">SAMN05444285_102243</name>
</gene>
<evidence type="ECO:0000313" key="2">
    <source>
        <dbReference type="EMBL" id="SES84253.1"/>
    </source>
</evidence>
<reference evidence="1 3" key="1">
    <citation type="submission" date="2014-03" db="EMBL/GenBank/DDBJ databases">
        <title>Complete genome sequence of a deeply braunched marine Bacteroidia bacterium Draconibacterium orientale type strain FH5T.</title>
        <authorList>
            <person name="Li X."/>
            <person name="Wang X."/>
            <person name="Xie Z."/>
            <person name="Du Z."/>
            <person name="Chen G."/>
        </authorList>
    </citation>
    <scope>NUCLEOTIDE SEQUENCE [LARGE SCALE GENOMIC DNA]</scope>
    <source>
        <strain evidence="1 3">FH5</strain>
    </source>
</reference>
<dbReference type="Proteomes" id="UP000023772">
    <property type="component" value="Chromosome"/>
</dbReference>
<evidence type="ECO:0000313" key="3">
    <source>
        <dbReference type="Proteomes" id="UP000023772"/>
    </source>
</evidence>
<dbReference type="Proteomes" id="UP000181981">
    <property type="component" value="Unassembled WGS sequence"/>
</dbReference>
<sequence>MKKIKYQLLIVPILVLIILAGIRRCTENNTEKRINEILSHKELINEVLEGDSKPLKPSSKTIDQIWEENSNHDFERDTKVGDKITLEETIIRYDNELGVIQKSYRLWLERSSAQFEALLDFNTFKSLDKINTCVSFSMACQDTIRNNVFVLGTKLTEYGNKLKEFIPNQSERNNFEVNWLETKEDILKTMAYDMETTNIYLKLFRFVQKQYSKYEIVDNTILFENESLLEEYYSILDEVDMVTEITIKQTDLRVKVFEEYTQLVNSVKTTK</sequence>
<dbReference type="EMBL" id="CP007451">
    <property type="protein sequence ID" value="AHW61779.1"/>
    <property type="molecule type" value="Genomic_DNA"/>
</dbReference>
<dbReference type="HOGENOM" id="CLU_1025767_0_0_10"/>
<dbReference type="AlphaFoldDB" id="X5DKT5"/>